<reference evidence="9 10" key="1">
    <citation type="submission" date="2018-08" db="EMBL/GenBank/DDBJ databases">
        <title>Genomic investigation of the strawberry pathogen Phytophthora fragariae indicates pathogenicity is determined by transcriptional variation in three key races.</title>
        <authorList>
            <person name="Adams T.M."/>
            <person name="Armitage A.D."/>
            <person name="Sobczyk M.K."/>
            <person name="Bates H.J."/>
            <person name="Dunwell J.M."/>
            <person name="Nellist C.F."/>
            <person name="Harrison R.J."/>
        </authorList>
    </citation>
    <scope>NUCLEOTIDE SEQUENCE [LARGE SCALE GENOMIC DNA]</scope>
    <source>
        <strain evidence="7 11">A4</strain>
        <strain evidence="6 12">BC-1</strain>
        <strain evidence="4 15">BC-23</strain>
        <strain evidence="5 10">NOV-27</strain>
        <strain evidence="3 13">NOV-5</strain>
        <strain evidence="2 14">NOV-71</strain>
        <strain evidence="8 16">NOV-77</strain>
        <strain evidence="1 9">NOV-9</strain>
    </source>
</reference>
<evidence type="ECO:0000313" key="2">
    <source>
        <dbReference type="EMBL" id="KAE9131549.1"/>
    </source>
</evidence>
<dbReference type="Proteomes" id="UP000441208">
    <property type="component" value="Unassembled WGS sequence"/>
</dbReference>
<evidence type="ECO:0000313" key="1">
    <source>
        <dbReference type="EMBL" id="KAE8945767.1"/>
    </source>
</evidence>
<evidence type="ECO:0000313" key="9">
    <source>
        <dbReference type="Proteomes" id="UP000429523"/>
    </source>
</evidence>
<organism evidence="6 12">
    <name type="scientific">Phytophthora fragariae</name>
    <dbReference type="NCBI Taxonomy" id="53985"/>
    <lineage>
        <taxon>Eukaryota</taxon>
        <taxon>Sar</taxon>
        <taxon>Stramenopiles</taxon>
        <taxon>Oomycota</taxon>
        <taxon>Peronosporomycetes</taxon>
        <taxon>Peronosporales</taxon>
        <taxon>Peronosporaceae</taxon>
        <taxon>Phytophthora</taxon>
    </lineage>
</organism>
<dbReference type="EMBL" id="QXFY01000725">
    <property type="protein sequence ID" value="KAE9337060.1"/>
    <property type="molecule type" value="Genomic_DNA"/>
</dbReference>
<accession>A0A6A4A642</accession>
<dbReference type="Proteomes" id="UP000440732">
    <property type="component" value="Unassembled WGS sequence"/>
</dbReference>
<dbReference type="EMBL" id="QXGA01000649">
    <property type="protein sequence ID" value="KAE9143053.1"/>
    <property type="molecule type" value="Genomic_DNA"/>
</dbReference>
<dbReference type="Proteomes" id="UP000486351">
    <property type="component" value="Unassembled WGS sequence"/>
</dbReference>
<sequence length="58" mass="6159">MVAASSPYPNARLGMLTLIAFSSTLYMPSGPCSPEVRHGSAQGRPCFFVPIVDVDSTQ</sequence>
<dbReference type="Proteomes" id="UP000476176">
    <property type="component" value="Unassembled WGS sequence"/>
</dbReference>
<evidence type="ECO:0000313" key="11">
    <source>
        <dbReference type="Proteomes" id="UP000437068"/>
    </source>
</evidence>
<evidence type="ECO:0000313" key="3">
    <source>
        <dbReference type="EMBL" id="KAE9143053.1"/>
    </source>
</evidence>
<evidence type="ECO:0000313" key="5">
    <source>
        <dbReference type="EMBL" id="KAE9228905.1"/>
    </source>
</evidence>
<proteinExistence type="predicted"/>
<evidence type="ECO:0000313" key="13">
    <source>
        <dbReference type="Proteomes" id="UP000440732"/>
    </source>
</evidence>
<gene>
    <name evidence="7" type="ORF">PF001_g12030</name>
    <name evidence="6" type="ORF">PF002_g4889</name>
    <name evidence="4" type="ORF">PF004_g11823</name>
    <name evidence="5" type="ORF">PF005_g4113</name>
    <name evidence="3" type="ORF">PF006_g11903</name>
    <name evidence="2" type="ORF">PF007_g4101</name>
    <name evidence="8" type="ORF">PF008_g12723</name>
    <name evidence="1" type="ORF">PF009_g4614</name>
</gene>
<name>A0A6A4A642_9STRA</name>
<evidence type="ECO:0000313" key="8">
    <source>
        <dbReference type="EMBL" id="KAE9337060.1"/>
    </source>
</evidence>
<dbReference type="EMBL" id="QXGC01000657">
    <property type="protein sequence ID" value="KAE9225830.1"/>
    <property type="molecule type" value="Genomic_DNA"/>
</dbReference>
<evidence type="ECO:0000313" key="7">
    <source>
        <dbReference type="EMBL" id="KAE9306636.1"/>
    </source>
</evidence>
<protein>
    <submittedName>
        <fullName evidence="6">Uncharacterized protein</fullName>
    </submittedName>
</protein>
<dbReference type="Proteomes" id="UP000440367">
    <property type="component" value="Unassembled WGS sequence"/>
</dbReference>
<dbReference type="EMBL" id="QXFZ01000127">
    <property type="protein sequence ID" value="KAE9131549.1"/>
    <property type="molecule type" value="Genomic_DNA"/>
</dbReference>
<keyword evidence="10" id="KW-1185">Reference proteome</keyword>
<evidence type="ECO:0000313" key="14">
    <source>
        <dbReference type="Proteomes" id="UP000441208"/>
    </source>
</evidence>
<evidence type="ECO:0000313" key="6">
    <source>
        <dbReference type="EMBL" id="KAE9250188.1"/>
    </source>
</evidence>
<dbReference type="EMBL" id="QXGD01000155">
    <property type="protein sequence ID" value="KAE9250188.1"/>
    <property type="molecule type" value="Genomic_DNA"/>
</dbReference>
<dbReference type="AlphaFoldDB" id="A0A6A4A642"/>
<evidence type="ECO:0000313" key="4">
    <source>
        <dbReference type="EMBL" id="KAE9225830.1"/>
    </source>
</evidence>
<dbReference type="EMBL" id="QXGE01000656">
    <property type="protein sequence ID" value="KAE9306636.1"/>
    <property type="molecule type" value="Genomic_DNA"/>
</dbReference>
<comment type="caution">
    <text evidence="6">The sequence shown here is derived from an EMBL/GenBank/DDBJ whole genome shotgun (WGS) entry which is preliminary data.</text>
</comment>
<dbReference type="Proteomes" id="UP000437068">
    <property type="component" value="Unassembled WGS sequence"/>
</dbReference>
<dbReference type="EMBL" id="QXGB01000129">
    <property type="protein sequence ID" value="KAE9228905.1"/>
    <property type="molecule type" value="Genomic_DNA"/>
</dbReference>
<evidence type="ECO:0000313" key="15">
    <source>
        <dbReference type="Proteomes" id="UP000476176"/>
    </source>
</evidence>
<dbReference type="Proteomes" id="UP000429523">
    <property type="component" value="Unassembled WGS sequence"/>
</dbReference>
<dbReference type="EMBL" id="QXGF01000146">
    <property type="protein sequence ID" value="KAE8945767.1"/>
    <property type="molecule type" value="Genomic_DNA"/>
</dbReference>
<evidence type="ECO:0000313" key="10">
    <source>
        <dbReference type="Proteomes" id="UP000433483"/>
    </source>
</evidence>
<evidence type="ECO:0000313" key="12">
    <source>
        <dbReference type="Proteomes" id="UP000440367"/>
    </source>
</evidence>
<evidence type="ECO:0000313" key="16">
    <source>
        <dbReference type="Proteomes" id="UP000486351"/>
    </source>
</evidence>
<dbReference type="Proteomes" id="UP000433483">
    <property type="component" value="Unassembled WGS sequence"/>
</dbReference>